<sequence length="415" mass="45865">MILALLPIWVLCSLFSVVIAEEAVPISQVYARIHPPKGMAEVSVEQHRDSKKIMMISLVVSGVLLFLCCFWIFRLKNSTEKSQQLLDIAKGRALLPILGKLNSLRMGGGKRGNVAVLDYHLLEAATNNFESSCKIAEGDLGCVYKAFLGDNLNAAVKKFDGQGTDVRFQNEVEWLSKLQHGNIITLLGICIHENAKFLVYEMMENGSLETQLHGPSRGSALDWSLRVKIALDVARGVEYLHERCDPAVIHRNLRSSNILLDSNFNAKVSAFGVAGTHVGLQSKNNLKISETSGYLAPEYSPVGKLTDKSDVYAFGIILLELLTGMKPVQNMSPTHHHQSLVTWAMPQLTDRSKLRNILDVVIRDKMDLNHLYQVAAVAVLCVQPEPSYRPLITDVLHSLIPLVPVELGGSLLRPT</sequence>
<dbReference type="OrthoDB" id="4062651at2759"/>
<keyword evidence="3" id="KW-0067">ATP-binding</keyword>
<protein>
    <submittedName>
        <fullName evidence="8">Probable receptor-like protein kinase At1g80640 isoform X1</fullName>
    </submittedName>
</protein>
<dbReference type="Pfam" id="PF07714">
    <property type="entry name" value="PK_Tyr_Ser-Thr"/>
    <property type="match status" value="1"/>
</dbReference>
<keyword evidence="5" id="KW-0732">Signal</keyword>
<dbReference type="PROSITE" id="PS50011">
    <property type="entry name" value="PROTEIN_KINASE_DOM"/>
    <property type="match status" value="1"/>
</dbReference>
<dbReference type="GO" id="GO:0004672">
    <property type="term" value="F:protein kinase activity"/>
    <property type="evidence" value="ECO:0000318"/>
    <property type="project" value="GO_Central"/>
</dbReference>
<evidence type="ECO:0000256" key="4">
    <source>
        <dbReference type="SAM" id="Phobius"/>
    </source>
</evidence>
<evidence type="ECO:0000259" key="6">
    <source>
        <dbReference type="PROSITE" id="PS50011"/>
    </source>
</evidence>
<keyword evidence="4" id="KW-1133">Transmembrane helix</keyword>
<dbReference type="GO" id="GO:0005524">
    <property type="term" value="F:ATP binding"/>
    <property type="evidence" value="ECO:0007669"/>
    <property type="project" value="UniProtKB-KW"/>
</dbReference>
<dbReference type="PANTHER" id="PTHR47989:SF55">
    <property type="entry name" value="PROTEIN KINASE DOMAIN-CONTAINING PROTEIN"/>
    <property type="match status" value="1"/>
</dbReference>
<reference evidence="7" key="1">
    <citation type="journal article" date="2021" name="Nat. Commun.">
        <title>Genomic analyses provide insights into spinach domestication and the genetic basis of agronomic traits.</title>
        <authorList>
            <person name="Cai X."/>
            <person name="Sun X."/>
            <person name="Xu C."/>
            <person name="Sun H."/>
            <person name="Wang X."/>
            <person name="Ge C."/>
            <person name="Zhang Z."/>
            <person name="Wang Q."/>
            <person name="Fei Z."/>
            <person name="Jiao C."/>
            <person name="Wang Q."/>
        </authorList>
    </citation>
    <scope>NUCLEOTIDE SEQUENCE [LARGE SCALE GENOMIC DNA]</scope>
    <source>
        <strain evidence="7">cv. Varoflay</strain>
    </source>
</reference>
<keyword evidence="7" id="KW-1185">Reference proteome</keyword>
<evidence type="ECO:0000313" key="8">
    <source>
        <dbReference type="RefSeq" id="XP_021866546.1"/>
    </source>
</evidence>
<evidence type="ECO:0000256" key="2">
    <source>
        <dbReference type="ARBA" id="ARBA00022741"/>
    </source>
</evidence>
<dbReference type="InterPro" id="IPR011009">
    <property type="entry name" value="Kinase-like_dom_sf"/>
</dbReference>
<accession>A0A9R0KC97</accession>
<keyword evidence="1" id="KW-0808">Transferase</keyword>
<keyword evidence="4" id="KW-0812">Transmembrane</keyword>
<dbReference type="SUPFAM" id="SSF56112">
    <property type="entry name" value="Protein kinase-like (PK-like)"/>
    <property type="match status" value="1"/>
</dbReference>
<keyword evidence="1" id="KW-0418">Kinase</keyword>
<dbReference type="RefSeq" id="XP_021866546.1">
    <property type="nucleotide sequence ID" value="XM_022010854.2"/>
</dbReference>
<dbReference type="AlphaFoldDB" id="A0A9R0KC97"/>
<dbReference type="KEGG" id="soe:110805250"/>
<feature type="domain" description="Protein kinase" evidence="6">
    <location>
        <begin position="129"/>
        <end position="400"/>
    </location>
</feature>
<feature type="transmembrane region" description="Helical" evidence="4">
    <location>
        <begin position="53"/>
        <end position="73"/>
    </location>
</feature>
<evidence type="ECO:0000313" key="7">
    <source>
        <dbReference type="Proteomes" id="UP000813463"/>
    </source>
</evidence>
<keyword evidence="1" id="KW-0723">Serine/threonine-protein kinase</keyword>
<evidence type="ECO:0000256" key="1">
    <source>
        <dbReference type="ARBA" id="ARBA00022527"/>
    </source>
</evidence>
<reference evidence="8" key="2">
    <citation type="submission" date="2025-08" db="UniProtKB">
        <authorList>
            <consortium name="RefSeq"/>
        </authorList>
    </citation>
    <scope>IDENTIFICATION</scope>
    <source>
        <tissue evidence="8">Leaf</tissue>
    </source>
</reference>
<dbReference type="Gene3D" id="3.30.200.20">
    <property type="entry name" value="Phosphorylase Kinase, domain 1"/>
    <property type="match status" value="1"/>
</dbReference>
<dbReference type="InterPro" id="IPR001245">
    <property type="entry name" value="Ser-Thr/Tyr_kinase_cat_dom"/>
</dbReference>
<gene>
    <name evidence="8" type="primary">LOC110805250</name>
</gene>
<dbReference type="Proteomes" id="UP000813463">
    <property type="component" value="Chromosome 4"/>
</dbReference>
<keyword evidence="4" id="KW-0472">Membrane</keyword>
<dbReference type="FunFam" id="1.10.510.10:FF:000223">
    <property type="entry name" value="probable receptor-like protein kinase At1g80640"/>
    <property type="match status" value="1"/>
</dbReference>
<name>A0A9R0KC97_SPIOL</name>
<feature type="signal peptide" evidence="5">
    <location>
        <begin position="1"/>
        <end position="20"/>
    </location>
</feature>
<proteinExistence type="predicted"/>
<dbReference type="GeneID" id="110805250"/>
<evidence type="ECO:0000256" key="3">
    <source>
        <dbReference type="ARBA" id="ARBA00022840"/>
    </source>
</evidence>
<organism evidence="7 8">
    <name type="scientific">Spinacia oleracea</name>
    <name type="common">Spinach</name>
    <dbReference type="NCBI Taxonomy" id="3562"/>
    <lineage>
        <taxon>Eukaryota</taxon>
        <taxon>Viridiplantae</taxon>
        <taxon>Streptophyta</taxon>
        <taxon>Embryophyta</taxon>
        <taxon>Tracheophyta</taxon>
        <taxon>Spermatophyta</taxon>
        <taxon>Magnoliopsida</taxon>
        <taxon>eudicotyledons</taxon>
        <taxon>Gunneridae</taxon>
        <taxon>Pentapetalae</taxon>
        <taxon>Caryophyllales</taxon>
        <taxon>Chenopodiaceae</taxon>
        <taxon>Chenopodioideae</taxon>
        <taxon>Anserineae</taxon>
        <taxon>Spinacia</taxon>
    </lineage>
</organism>
<feature type="chain" id="PRO_5040459722" evidence="5">
    <location>
        <begin position="21"/>
        <end position="415"/>
    </location>
</feature>
<dbReference type="InterPro" id="IPR000719">
    <property type="entry name" value="Prot_kinase_dom"/>
</dbReference>
<dbReference type="GO" id="GO:0004674">
    <property type="term" value="F:protein serine/threonine kinase activity"/>
    <property type="evidence" value="ECO:0007669"/>
    <property type="project" value="UniProtKB-KW"/>
</dbReference>
<keyword evidence="2" id="KW-0547">Nucleotide-binding</keyword>
<dbReference type="PANTHER" id="PTHR47989">
    <property type="entry name" value="OS01G0750732 PROTEIN"/>
    <property type="match status" value="1"/>
</dbReference>
<evidence type="ECO:0000256" key="5">
    <source>
        <dbReference type="SAM" id="SignalP"/>
    </source>
</evidence>
<dbReference type="Gene3D" id="1.10.510.10">
    <property type="entry name" value="Transferase(Phosphotransferase) domain 1"/>
    <property type="match status" value="1"/>
</dbReference>